<dbReference type="EC" id="2.8.2.-" evidence="9"/>
<reference evidence="11 13" key="1">
    <citation type="journal article" date="2013" name="Genome Biol.">
        <title>Draft genome of the mountain pine beetle, Dendroctonus ponderosae Hopkins, a major forest pest.</title>
        <authorList>
            <person name="Keeling C.I."/>
            <person name="Yuen M.M."/>
            <person name="Liao N.Y."/>
            <person name="Docking T.R."/>
            <person name="Chan S.K."/>
            <person name="Taylor G.A."/>
            <person name="Palmquist D.L."/>
            <person name="Jackman S.D."/>
            <person name="Nguyen A."/>
            <person name="Li M."/>
            <person name="Henderson H."/>
            <person name="Janes J.K."/>
            <person name="Zhao Y."/>
            <person name="Pandoh P."/>
            <person name="Moore R."/>
            <person name="Sperling F.A."/>
            <person name="Huber D.P."/>
            <person name="Birol I."/>
            <person name="Jones S.J."/>
            <person name="Bohlmann J."/>
        </authorList>
    </citation>
    <scope>NUCLEOTIDE SEQUENCE</scope>
</reference>
<evidence type="ECO:0000313" key="11">
    <source>
        <dbReference type="EMBL" id="ENN81470.1"/>
    </source>
</evidence>
<keyword evidence="9" id="KW-0119">Carbohydrate metabolism</keyword>
<evidence type="ECO:0000256" key="8">
    <source>
        <dbReference type="ARBA" id="ARBA00023180"/>
    </source>
</evidence>
<evidence type="ECO:0000259" key="10">
    <source>
        <dbReference type="Pfam" id="PF18036"/>
    </source>
</evidence>
<evidence type="ECO:0000256" key="7">
    <source>
        <dbReference type="ARBA" id="ARBA00023136"/>
    </source>
</evidence>
<dbReference type="PANTHER" id="PTHR12137:SF54">
    <property type="entry name" value="CARBOHYDRATE SULFOTRANSFERASE"/>
    <property type="match status" value="1"/>
</dbReference>
<dbReference type="OrthoDB" id="72819at2759"/>
<keyword evidence="8 9" id="KW-0325">Glycoprotein</keyword>
<sequence length="466" mass="53894">MTESAAANAETTTIEEEIENLSHEDLLEVTQSSIKRLIASDPLLSDLPVDVTPEEVLSQIAVIQGQSITVTILRYSESPLSVVIPQQNTTVLDLKKAIKRHFLLKQQRQKSKTKVSWKYVWKTFWLQNVSNGRVLKNDKEKVNNYEVVRIEICKEIIKRQRPNRASRDMLRDSYVGIRVRKKVLFPRCTAKFPWLEQISRQEELTLGCDNLGLSGRRILDVSQLNHILVDHRHKLLYCYVPKVACTNWKRVMMVLTGESNATNLVNIPATIAHSNSSTIRLSDLPLADIKWILNNYTLFLIARHPFERLLSAYRNKFTENITSSKYFQTRYGKHIIKKYRPTATVDELDSGANVSFPEFVKFLLNEGVNTNEHWAPIYDLCLPCTLNYSFIGHYETLSQDAKTILDMVEAPHLIFPVTRAGHTRDRLREYFQQLSIFNIEHLYKKYLPDFKLFGYGLEDLLGYDLA</sequence>
<dbReference type="InterPro" id="IPR029071">
    <property type="entry name" value="Ubiquitin-like_domsf"/>
</dbReference>
<comment type="similarity">
    <text evidence="2 9">Belongs to the sulfotransferase 2 family.</text>
</comment>
<dbReference type="GO" id="GO:0000139">
    <property type="term" value="C:Golgi membrane"/>
    <property type="evidence" value="ECO:0007669"/>
    <property type="project" value="UniProtKB-SubCell"/>
</dbReference>
<dbReference type="HOGENOM" id="CLU_586984_0_0_1"/>
<dbReference type="AlphaFoldDB" id="N6UIB2"/>
<dbReference type="Gene3D" id="3.10.20.90">
    <property type="entry name" value="Phosphatidylinositol 3-kinase Catalytic Subunit, Chain A, domain 1"/>
    <property type="match status" value="1"/>
</dbReference>
<organism evidence="11">
    <name type="scientific">Dendroctonus ponderosae</name>
    <name type="common">Mountain pine beetle</name>
    <dbReference type="NCBI Taxonomy" id="77166"/>
    <lineage>
        <taxon>Eukaryota</taxon>
        <taxon>Metazoa</taxon>
        <taxon>Ecdysozoa</taxon>
        <taxon>Arthropoda</taxon>
        <taxon>Hexapoda</taxon>
        <taxon>Insecta</taxon>
        <taxon>Pterygota</taxon>
        <taxon>Neoptera</taxon>
        <taxon>Endopterygota</taxon>
        <taxon>Coleoptera</taxon>
        <taxon>Polyphaga</taxon>
        <taxon>Cucujiformia</taxon>
        <taxon>Curculionidae</taxon>
        <taxon>Scolytinae</taxon>
        <taxon>Dendroctonus</taxon>
    </lineage>
</organism>
<dbReference type="EMBL" id="KB740092">
    <property type="protein sequence ID" value="ENN81470.1"/>
    <property type="molecule type" value="Genomic_DNA"/>
</dbReference>
<dbReference type="STRING" id="77166.N6UIB2"/>
<dbReference type="OMA" id="HHEPTIA"/>
<dbReference type="InterPro" id="IPR018011">
    <property type="entry name" value="Carb_sulfotrans_8-10"/>
</dbReference>
<evidence type="ECO:0000256" key="5">
    <source>
        <dbReference type="ARBA" id="ARBA00022989"/>
    </source>
</evidence>
<keyword evidence="4" id="KW-0812">Transmembrane</keyword>
<dbReference type="CDD" id="cd17058">
    <property type="entry name" value="Ubl_SNRNP25"/>
    <property type="match status" value="1"/>
</dbReference>
<dbReference type="InterPro" id="IPR040610">
    <property type="entry name" value="SNRNP25_ubiquitin"/>
</dbReference>
<comment type="subcellular location">
    <subcellularLocation>
        <location evidence="1 9">Golgi apparatus membrane</location>
        <topology evidence="1 9">Single-pass type II membrane protein</topology>
    </subcellularLocation>
</comment>
<dbReference type="Pfam" id="PF03567">
    <property type="entry name" value="Sulfotransfer_2"/>
    <property type="match status" value="1"/>
</dbReference>
<evidence type="ECO:0000313" key="13">
    <source>
        <dbReference type="Proteomes" id="UP000030742"/>
    </source>
</evidence>
<dbReference type="InterPro" id="IPR005331">
    <property type="entry name" value="Sulfotransferase"/>
</dbReference>
<dbReference type="GO" id="GO:0008146">
    <property type="term" value="F:sulfotransferase activity"/>
    <property type="evidence" value="ECO:0007669"/>
    <property type="project" value="InterPro"/>
</dbReference>
<evidence type="ECO:0000256" key="6">
    <source>
        <dbReference type="ARBA" id="ARBA00023034"/>
    </source>
</evidence>
<evidence type="ECO:0000256" key="2">
    <source>
        <dbReference type="ARBA" id="ARBA00006339"/>
    </source>
</evidence>
<name>N6UIB2_DENPD</name>
<proteinExistence type="inferred from homology"/>
<keyword evidence="5" id="KW-1133">Transmembrane helix</keyword>
<evidence type="ECO:0000256" key="3">
    <source>
        <dbReference type="ARBA" id="ARBA00022679"/>
    </source>
</evidence>
<dbReference type="Pfam" id="PF18036">
    <property type="entry name" value="Ubiquitin_4"/>
    <property type="match status" value="1"/>
</dbReference>
<dbReference type="SUPFAM" id="SSF54236">
    <property type="entry name" value="Ubiquitin-like"/>
    <property type="match status" value="1"/>
</dbReference>
<protein>
    <recommendedName>
        <fullName evidence="9">Carbohydrate sulfotransferase</fullName>
        <ecNumber evidence="9">2.8.2.-</ecNumber>
    </recommendedName>
</protein>
<feature type="non-terminal residue" evidence="11">
    <location>
        <position position="1"/>
    </location>
</feature>
<dbReference type="GO" id="GO:0016051">
    <property type="term" value="P:carbohydrate biosynthetic process"/>
    <property type="evidence" value="ECO:0007669"/>
    <property type="project" value="InterPro"/>
</dbReference>
<dbReference type="Proteomes" id="UP000030742">
    <property type="component" value="Unassembled WGS sequence"/>
</dbReference>
<keyword evidence="6 9" id="KW-0333">Golgi apparatus</keyword>
<evidence type="ECO:0000256" key="4">
    <source>
        <dbReference type="ARBA" id="ARBA00022692"/>
    </source>
</evidence>
<keyword evidence="7" id="KW-0472">Membrane</keyword>
<evidence type="ECO:0000256" key="1">
    <source>
        <dbReference type="ARBA" id="ARBA00004323"/>
    </source>
</evidence>
<keyword evidence="3 9" id="KW-0808">Transferase</keyword>
<dbReference type="PANTHER" id="PTHR12137">
    <property type="entry name" value="CARBOHYDRATE SULFOTRANSFERASE"/>
    <property type="match status" value="1"/>
</dbReference>
<dbReference type="EMBL" id="KB632429">
    <property type="protein sequence ID" value="ERL95423.1"/>
    <property type="molecule type" value="Genomic_DNA"/>
</dbReference>
<feature type="domain" description="SNRNP25 ubiquitin-like" evidence="10">
    <location>
        <begin position="68"/>
        <end position="147"/>
    </location>
</feature>
<keyword evidence="9" id="KW-0735">Signal-anchor</keyword>
<evidence type="ECO:0000313" key="12">
    <source>
        <dbReference type="EMBL" id="ERL95423.1"/>
    </source>
</evidence>
<evidence type="ECO:0000256" key="9">
    <source>
        <dbReference type="RuleBase" id="RU364020"/>
    </source>
</evidence>
<accession>N6UIB2</accession>
<gene>
    <name evidence="12" type="ORF">D910_12687</name>
    <name evidence="11" type="ORF">YQE_02162</name>
</gene>